<name>A0AAE0KRE8_9CHLO</name>
<organism evidence="5 6">
    <name type="scientific">Cymbomonas tetramitiformis</name>
    <dbReference type="NCBI Taxonomy" id="36881"/>
    <lineage>
        <taxon>Eukaryota</taxon>
        <taxon>Viridiplantae</taxon>
        <taxon>Chlorophyta</taxon>
        <taxon>Pyramimonadophyceae</taxon>
        <taxon>Pyramimonadales</taxon>
        <taxon>Pyramimonadaceae</taxon>
        <taxon>Cymbomonas</taxon>
    </lineage>
</organism>
<sequence>MELAESVLGSRHVGKELVVRLVHETSCFVALPAALLQHLYDSIPVLPLALEMNVLNDDSAVAEQTDPRLIAWAGAASSGPHMEVPAAFAECINLLEGQRVNVRIQNKIPAATMVEVEPAGHDDWEMIELNAEYMESQMLNQVGVLYVGQVFPFWAGLDFLSLCGATIKSLLERLAMLEPPWRLDRCDEPPLRRASCNEPRDDAPDATRCPDDTHEMQ</sequence>
<proteinExistence type="predicted"/>
<protein>
    <recommendedName>
        <fullName evidence="4">Peroxisomal ATPase PEX1 N-terminal C-lobe domain-containing protein</fullName>
    </recommendedName>
</protein>
<feature type="region of interest" description="Disordered" evidence="3">
    <location>
        <begin position="193"/>
        <end position="217"/>
    </location>
</feature>
<dbReference type="InterPro" id="IPR009010">
    <property type="entry name" value="Asp_de-COase-like_dom_sf"/>
</dbReference>
<keyword evidence="6" id="KW-1185">Reference proteome</keyword>
<dbReference type="Pfam" id="PF09262">
    <property type="entry name" value="PEX-1N"/>
    <property type="match status" value="1"/>
</dbReference>
<dbReference type="InterPro" id="IPR029067">
    <property type="entry name" value="CDC48_domain_2-like_sf"/>
</dbReference>
<dbReference type="AlphaFoldDB" id="A0AAE0KRE8"/>
<accession>A0AAE0KRE8</accession>
<dbReference type="GO" id="GO:0007031">
    <property type="term" value="P:peroxisome organization"/>
    <property type="evidence" value="ECO:0007669"/>
    <property type="project" value="InterPro"/>
</dbReference>
<evidence type="ECO:0000256" key="1">
    <source>
        <dbReference type="ARBA" id="ARBA00022741"/>
    </source>
</evidence>
<evidence type="ECO:0000313" key="5">
    <source>
        <dbReference type="EMBL" id="KAK3258061.1"/>
    </source>
</evidence>
<feature type="domain" description="Peroxisomal ATPase PEX1 N-terminal C-lobe" evidence="4">
    <location>
        <begin position="113"/>
        <end position="155"/>
    </location>
</feature>
<dbReference type="EMBL" id="LGRX02019852">
    <property type="protein sequence ID" value="KAK3258061.1"/>
    <property type="molecule type" value="Genomic_DNA"/>
</dbReference>
<dbReference type="SUPFAM" id="SSF50692">
    <property type="entry name" value="ADC-like"/>
    <property type="match status" value="1"/>
</dbReference>
<dbReference type="Proteomes" id="UP001190700">
    <property type="component" value="Unassembled WGS sequence"/>
</dbReference>
<dbReference type="SUPFAM" id="SSF54585">
    <property type="entry name" value="Cdc48 domain 2-like"/>
    <property type="match status" value="1"/>
</dbReference>
<evidence type="ECO:0000256" key="2">
    <source>
        <dbReference type="ARBA" id="ARBA00022840"/>
    </source>
</evidence>
<gene>
    <name evidence="5" type="ORF">CYMTET_32875</name>
</gene>
<dbReference type="GO" id="GO:0005777">
    <property type="term" value="C:peroxisome"/>
    <property type="evidence" value="ECO:0007669"/>
    <property type="project" value="InterPro"/>
</dbReference>
<dbReference type="InterPro" id="IPR015342">
    <property type="entry name" value="PEX1-N_C-lobe"/>
</dbReference>
<reference evidence="5 6" key="1">
    <citation type="journal article" date="2015" name="Genome Biol. Evol.">
        <title>Comparative Genomics of a Bacterivorous Green Alga Reveals Evolutionary Causalities and Consequences of Phago-Mixotrophic Mode of Nutrition.</title>
        <authorList>
            <person name="Burns J.A."/>
            <person name="Paasch A."/>
            <person name="Narechania A."/>
            <person name="Kim E."/>
        </authorList>
    </citation>
    <scope>NUCLEOTIDE SEQUENCE [LARGE SCALE GENOMIC DNA]</scope>
    <source>
        <strain evidence="5 6">PLY_AMNH</strain>
    </source>
</reference>
<evidence type="ECO:0000259" key="4">
    <source>
        <dbReference type="Pfam" id="PF09262"/>
    </source>
</evidence>
<dbReference type="Gene3D" id="3.10.330.10">
    <property type="match status" value="1"/>
</dbReference>
<evidence type="ECO:0000256" key="3">
    <source>
        <dbReference type="SAM" id="MobiDB-lite"/>
    </source>
</evidence>
<evidence type="ECO:0000313" key="6">
    <source>
        <dbReference type="Proteomes" id="UP001190700"/>
    </source>
</evidence>
<feature type="compositionally biased region" description="Basic and acidic residues" evidence="3">
    <location>
        <begin position="198"/>
        <end position="217"/>
    </location>
</feature>
<keyword evidence="2" id="KW-0067">ATP-binding</keyword>
<keyword evidence="1" id="KW-0547">Nucleotide-binding</keyword>
<comment type="caution">
    <text evidence="5">The sequence shown here is derived from an EMBL/GenBank/DDBJ whole genome shotgun (WGS) entry which is preliminary data.</text>
</comment>
<dbReference type="GO" id="GO:0005524">
    <property type="term" value="F:ATP binding"/>
    <property type="evidence" value="ECO:0007669"/>
    <property type="project" value="UniProtKB-KW"/>
</dbReference>